<dbReference type="SUPFAM" id="SSF48230">
    <property type="entry name" value="Chondroitin AC/alginate lyase"/>
    <property type="match status" value="1"/>
</dbReference>
<comment type="subcellular location">
    <subcellularLocation>
        <location evidence="1">Periplasm</location>
    </subcellularLocation>
</comment>
<dbReference type="EMBL" id="CP080764">
    <property type="protein sequence ID" value="QYY42686.1"/>
    <property type="molecule type" value="Genomic_DNA"/>
</dbReference>
<keyword evidence="3" id="KW-0574">Periplasm</keyword>
<evidence type="ECO:0000259" key="5">
    <source>
        <dbReference type="Pfam" id="PF07940"/>
    </source>
</evidence>
<dbReference type="Pfam" id="PF07940">
    <property type="entry name" value="Hepar_II_III_C"/>
    <property type="match status" value="1"/>
</dbReference>
<dbReference type="Proteomes" id="UP000826616">
    <property type="component" value="Chromosome"/>
</dbReference>
<evidence type="ECO:0000256" key="4">
    <source>
        <dbReference type="ARBA" id="ARBA00023239"/>
    </source>
</evidence>
<sequence length="999" mass="112527">MQKPIPKLGFYFTPENITMAQKNSQNHPWVKQRLETLHKHCDHFLSEYRDEDIYRCVLSMQGQAFAYGISGCPYCKGAFPSSPEIGGGFLSRFPEKNLTCPSCASILPNQDFPDDGEGFLREGKAYYPIGVWNFHTAGWLLGGVRDHEGMVTKLTYAYMLTGEKKYAQKALVILDAFAAIFPETIGPRDFTPFQSKAEMGRLHLLTSVVHRVKVFLAHNYDWLYHLEEMDTPSPALALLGRPGTFRENIERMLNDYMLTEPGGPAYDLKGGNLTELHNHEADGVRAMLAVGLVTEQPDYQKWGIKATEVFLSNAVGRDGMYFEGSYGYSMFTITVFLDMALLAIRAASPEQLRAFHPFASERFFRFAVQNPAEMLCQGHLPCYGDWGQDRRRDRKLDPKTAADIYRAALHFYHYSPDPAIQKEAFDMLQRTCTSARPELGDKGMDLFLFHPCLTPRRFTWPAGTTLAGQAGVGILRDANDTTILMRTGANHTHAHDDVLAYNYYVYGKEISADIGYSTYGSNGHYGWATKSIAHNTVVVNEDQEMKKGQLYKPFPGGEVSLLYESPHVAAYEGKAPGLYGLDAYQRMAALAPLPDGSSYLVDLFYIQGAEICDYTWRSFHEKAELRLDGVKECKTNDAWTLAGINAREKPYFDTPGNSFGERLTIGETFSPLLEEEKAQYWTPAPNNGYGFIYGIRQYEPLLPCVKACWESEEGFTLTWHGLTDPDDHIIIGTYPTLSGKEHHPVLIVRSRRPAKQYVALIHTRKTKSALRIQTIHRLATRGSAVMAFATELTNGWLDFWAYSPLTQTMCIHTRFGEWRIRGRCGFIRTDRTGKILASACIEADVMTFQGLKIEGNARPWVQVQELNYKKRTIRLHPHSPPKNAKYIRIAPSPEAPAALYSVKEILQREDGILVITRDSFSLSQGAVATCQKDVIRSLYPLPLAASFRGKLLLGKNGGRAVIEDIPDVKTIRAHILAPFMVGEAFDIVDVAEHYWAQWL</sequence>
<organism evidence="6 7">
    <name type="scientific">Aneurinibacillus thermoaerophilus</name>
    <dbReference type="NCBI Taxonomy" id="143495"/>
    <lineage>
        <taxon>Bacteria</taxon>
        <taxon>Bacillati</taxon>
        <taxon>Bacillota</taxon>
        <taxon>Bacilli</taxon>
        <taxon>Bacillales</taxon>
        <taxon>Paenibacillaceae</taxon>
        <taxon>Aneurinibacillus group</taxon>
        <taxon>Aneurinibacillus</taxon>
    </lineage>
</organism>
<accession>A0ABX8YB76</accession>
<evidence type="ECO:0000256" key="2">
    <source>
        <dbReference type="ARBA" id="ARBA00022729"/>
    </source>
</evidence>
<keyword evidence="4" id="KW-0456">Lyase</keyword>
<keyword evidence="7" id="KW-1185">Reference proteome</keyword>
<evidence type="ECO:0000256" key="1">
    <source>
        <dbReference type="ARBA" id="ARBA00004418"/>
    </source>
</evidence>
<name>A0ABX8YB76_ANETH</name>
<proteinExistence type="predicted"/>
<evidence type="ECO:0000256" key="3">
    <source>
        <dbReference type="ARBA" id="ARBA00022764"/>
    </source>
</evidence>
<dbReference type="Gene3D" id="2.70.98.70">
    <property type="match status" value="1"/>
</dbReference>
<dbReference type="PANTHER" id="PTHR39210:SF1">
    <property type="entry name" value="HEPARIN-SULFATE LYASE"/>
    <property type="match status" value="1"/>
</dbReference>
<protein>
    <submittedName>
        <fullName evidence="6">Heparinase II/III-family protein</fullName>
    </submittedName>
</protein>
<reference evidence="6 7" key="1">
    <citation type="submission" date="2021-08" db="EMBL/GenBank/DDBJ databases">
        <title>Complete genome sequence of the strain Aneurinibacillus thermoaerophilus CCM 8960.</title>
        <authorList>
            <person name="Musilova J."/>
            <person name="Kourilova X."/>
            <person name="Pernicova I."/>
            <person name="Bezdicek M."/>
            <person name="Lengerova M."/>
            <person name="Obruca S."/>
            <person name="Sedlar K."/>
        </authorList>
    </citation>
    <scope>NUCLEOTIDE SEQUENCE [LARGE SCALE GENOMIC DNA]</scope>
    <source>
        <strain evidence="6 7">CCM 8960</strain>
    </source>
</reference>
<evidence type="ECO:0000313" key="6">
    <source>
        <dbReference type="EMBL" id="QYY42686.1"/>
    </source>
</evidence>
<evidence type="ECO:0000313" key="7">
    <source>
        <dbReference type="Proteomes" id="UP000826616"/>
    </source>
</evidence>
<dbReference type="PANTHER" id="PTHR39210">
    <property type="entry name" value="HEPARIN-SULFATE LYASE"/>
    <property type="match status" value="1"/>
</dbReference>
<feature type="domain" description="Heparinase II/III-like C-terminal" evidence="5">
    <location>
        <begin position="466"/>
        <end position="547"/>
    </location>
</feature>
<keyword evidence="2" id="KW-0732">Signal</keyword>
<dbReference type="InterPro" id="IPR012480">
    <property type="entry name" value="Hepar_II_III_C"/>
</dbReference>
<dbReference type="Gene3D" id="1.50.10.100">
    <property type="entry name" value="Chondroitin AC/alginate lyase"/>
    <property type="match status" value="1"/>
</dbReference>
<dbReference type="InterPro" id="IPR008929">
    <property type="entry name" value="Chondroitin_lyas"/>
</dbReference>
<gene>
    <name evidence="6" type="ORF">K3F53_17965</name>
</gene>